<dbReference type="AlphaFoldDB" id="A0A5J4TFX2"/>
<gene>
    <name evidence="1" type="ORF">EZS28_047434</name>
</gene>
<accession>A0A5J4TFX2</accession>
<dbReference type="Proteomes" id="UP000324800">
    <property type="component" value="Unassembled WGS sequence"/>
</dbReference>
<dbReference type="EMBL" id="SNRW01032007">
    <property type="protein sequence ID" value="KAA6357039.1"/>
    <property type="molecule type" value="Genomic_DNA"/>
</dbReference>
<organism evidence="1 2">
    <name type="scientific">Streblomastix strix</name>
    <dbReference type="NCBI Taxonomy" id="222440"/>
    <lineage>
        <taxon>Eukaryota</taxon>
        <taxon>Metamonada</taxon>
        <taxon>Preaxostyla</taxon>
        <taxon>Oxymonadida</taxon>
        <taxon>Streblomastigidae</taxon>
        <taxon>Streblomastix</taxon>
    </lineage>
</organism>
<reference evidence="1 2" key="1">
    <citation type="submission" date="2019-03" db="EMBL/GenBank/DDBJ databases">
        <title>Single cell metagenomics reveals metabolic interactions within the superorganism composed of flagellate Streblomastix strix and complex community of Bacteroidetes bacteria on its surface.</title>
        <authorList>
            <person name="Treitli S.C."/>
            <person name="Kolisko M."/>
            <person name="Husnik F."/>
            <person name="Keeling P."/>
            <person name="Hampl V."/>
        </authorList>
    </citation>
    <scope>NUCLEOTIDE SEQUENCE [LARGE SCALE GENOMIC DNA]</scope>
    <source>
        <strain evidence="1">ST1C</strain>
    </source>
</reference>
<sequence>MSSFQQVAPLKAVSIGSESLLDPLSELTLRYSVSSRSLLTTSIIRSIFVLSNQLQYLFHYLPNRFVKSSSVGKS</sequence>
<name>A0A5J4TFX2_9EUKA</name>
<evidence type="ECO:0000313" key="2">
    <source>
        <dbReference type="Proteomes" id="UP000324800"/>
    </source>
</evidence>
<proteinExistence type="predicted"/>
<evidence type="ECO:0000313" key="1">
    <source>
        <dbReference type="EMBL" id="KAA6357039.1"/>
    </source>
</evidence>
<comment type="caution">
    <text evidence="1">The sequence shown here is derived from an EMBL/GenBank/DDBJ whole genome shotgun (WGS) entry which is preliminary data.</text>
</comment>
<protein>
    <submittedName>
        <fullName evidence="1">Uncharacterized protein</fullName>
    </submittedName>
</protein>